<dbReference type="AlphaFoldDB" id="A0A1J8PUY9"/>
<keyword evidence="2" id="KW-1185">Reference proteome</keyword>
<evidence type="ECO:0000313" key="2">
    <source>
        <dbReference type="Proteomes" id="UP000183567"/>
    </source>
</evidence>
<protein>
    <submittedName>
        <fullName evidence="1">Uncharacterized protein</fullName>
    </submittedName>
</protein>
<dbReference type="EMBL" id="LVVM01004711">
    <property type="protein sequence ID" value="OJA12303.1"/>
    <property type="molecule type" value="Genomic_DNA"/>
</dbReference>
<dbReference type="OrthoDB" id="2685518at2759"/>
<accession>A0A1J8PUY9</accession>
<reference evidence="1 2" key="1">
    <citation type="submission" date="2016-03" db="EMBL/GenBank/DDBJ databases">
        <title>Comparative genomics of the ectomycorrhizal sister species Rhizopogon vinicolor and Rhizopogon vesiculosus (Basidiomycota: Boletales) reveals a divergence of the mating type B locus.</title>
        <authorList>
            <person name="Mujic A.B."/>
            <person name="Kuo A."/>
            <person name="Tritt A."/>
            <person name="Lipzen A."/>
            <person name="Chen C."/>
            <person name="Johnson J."/>
            <person name="Sharma A."/>
            <person name="Barry K."/>
            <person name="Grigoriev I.V."/>
            <person name="Spatafora J.W."/>
        </authorList>
    </citation>
    <scope>NUCLEOTIDE SEQUENCE [LARGE SCALE GENOMIC DNA]</scope>
    <source>
        <strain evidence="1 2">AM-OR11-056</strain>
    </source>
</reference>
<dbReference type="Proteomes" id="UP000183567">
    <property type="component" value="Unassembled WGS sequence"/>
</dbReference>
<gene>
    <name evidence="1" type="ORF">AZE42_12232</name>
</gene>
<organism evidence="1 2">
    <name type="scientific">Rhizopogon vesiculosus</name>
    <dbReference type="NCBI Taxonomy" id="180088"/>
    <lineage>
        <taxon>Eukaryota</taxon>
        <taxon>Fungi</taxon>
        <taxon>Dikarya</taxon>
        <taxon>Basidiomycota</taxon>
        <taxon>Agaricomycotina</taxon>
        <taxon>Agaricomycetes</taxon>
        <taxon>Agaricomycetidae</taxon>
        <taxon>Boletales</taxon>
        <taxon>Suillineae</taxon>
        <taxon>Rhizopogonaceae</taxon>
        <taxon>Rhizopogon</taxon>
    </lineage>
</organism>
<evidence type="ECO:0000313" key="1">
    <source>
        <dbReference type="EMBL" id="OJA12303.1"/>
    </source>
</evidence>
<sequence>MCSAFERGPELNTLNAFDVLLVPPPHALVILPMHRSCYLSVLLVKVFICRNGQQAITHALEGMFQASIIPLDAIRPLDRRKFCVATRAIAQRRYLLFEAREIRLDGALTSRTHIDCTHACALKRSPPVLRNDINFNHTNGTRAPSDSPPLTPFCSWTCSEGSFHAFSDSGCKLGIFILISYASSTTRYH</sequence>
<comment type="caution">
    <text evidence="1">The sequence shown here is derived from an EMBL/GenBank/DDBJ whole genome shotgun (WGS) entry which is preliminary data.</text>
</comment>
<proteinExistence type="predicted"/>
<name>A0A1J8PUY9_9AGAM</name>